<dbReference type="STRING" id="13333.W1PRI2"/>
<dbReference type="SUPFAM" id="SSF52317">
    <property type="entry name" value="Class I glutamine amidotransferase-like"/>
    <property type="match status" value="1"/>
</dbReference>
<accession>W1PRI2</accession>
<name>W1PRI2_AMBTC</name>
<gene>
    <name evidence="1" type="ORF">AMTR_s00025p00234250</name>
</gene>
<keyword evidence="2" id="KW-1185">Reference proteome</keyword>
<evidence type="ECO:0000313" key="1">
    <source>
        <dbReference type="EMBL" id="ERN12632.1"/>
    </source>
</evidence>
<dbReference type="InterPro" id="IPR029062">
    <property type="entry name" value="Class_I_gatase-like"/>
</dbReference>
<evidence type="ECO:0000313" key="2">
    <source>
        <dbReference type="Proteomes" id="UP000017836"/>
    </source>
</evidence>
<proteinExistence type="predicted"/>
<dbReference type="PANTHER" id="PTHR42695">
    <property type="entry name" value="GLUTAMINE AMIDOTRANSFERASE YLR126C-RELATED"/>
    <property type="match status" value="1"/>
</dbReference>
<dbReference type="InterPro" id="IPR044992">
    <property type="entry name" value="ChyE-like"/>
</dbReference>
<dbReference type="HOGENOM" id="CLU_132878_0_0_1"/>
<dbReference type="GO" id="GO:0005829">
    <property type="term" value="C:cytosol"/>
    <property type="evidence" value="ECO:0000318"/>
    <property type="project" value="GO_Central"/>
</dbReference>
<protein>
    <submittedName>
        <fullName evidence="1">Uncharacterized protein</fullName>
    </submittedName>
</protein>
<dbReference type="EMBL" id="KI392614">
    <property type="protein sequence ID" value="ERN12632.1"/>
    <property type="molecule type" value="Genomic_DNA"/>
</dbReference>
<dbReference type="Gene3D" id="3.40.50.880">
    <property type="match status" value="1"/>
</dbReference>
<dbReference type="AlphaFoldDB" id="W1PRI2"/>
<sequence>VLARAFGGSTGRDPSGWDIGLSTINLDTKRIKELFGLDVTSQVKVIEIHQDQVMRLPPDALILGSSKKTGVEMSIYPRCYLAGLGLGPNGLGSVLAMAMALSKLPMPRLIKAEIARDSIQSLEQAEMDQFVINKLCKTFLKGHPKSSLTTAFTSEHEA</sequence>
<dbReference type="PANTHER" id="PTHR42695:SF5">
    <property type="entry name" value="GLUTAMINE AMIDOTRANSFERASE YLR126C-RELATED"/>
    <property type="match status" value="1"/>
</dbReference>
<reference evidence="2" key="1">
    <citation type="journal article" date="2013" name="Science">
        <title>The Amborella genome and the evolution of flowering plants.</title>
        <authorList>
            <consortium name="Amborella Genome Project"/>
        </authorList>
    </citation>
    <scope>NUCLEOTIDE SEQUENCE [LARGE SCALE GENOMIC DNA]</scope>
</reference>
<dbReference type="eggNOG" id="KOG3179">
    <property type="taxonomic scope" value="Eukaryota"/>
</dbReference>
<organism evidence="1 2">
    <name type="scientific">Amborella trichopoda</name>
    <dbReference type="NCBI Taxonomy" id="13333"/>
    <lineage>
        <taxon>Eukaryota</taxon>
        <taxon>Viridiplantae</taxon>
        <taxon>Streptophyta</taxon>
        <taxon>Embryophyta</taxon>
        <taxon>Tracheophyta</taxon>
        <taxon>Spermatophyta</taxon>
        <taxon>Magnoliopsida</taxon>
        <taxon>Amborellales</taxon>
        <taxon>Amborellaceae</taxon>
        <taxon>Amborella</taxon>
    </lineage>
</organism>
<dbReference type="Proteomes" id="UP000017836">
    <property type="component" value="Unassembled WGS sequence"/>
</dbReference>
<feature type="non-terminal residue" evidence="1">
    <location>
        <position position="1"/>
    </location>
</feature>